<dbReference type="AlphaFoldDB" id="A0A9D3RR07"/>
<dbReference type="Proteomes" id="UP001044222">
    <property type="component" value="Chromosome 11"/>
</dbReference>
<evidence type="ECO:0000313" key="1">
    <source>
        <dbReference type="EMBL" id="KAG5839743.1"/>
    </source>
</evidence>
<reference evidence="1" key="1">
    <citation type="submission" date="2021-01" db="EMBL/GenBank/DDBJ databases">
        <title>A chromosome-scale assembly of European eel, Anguilla anguilla.</title>
        <authorList>
            <person name="Henkel C."/>
            <person name="Jong-Raadsen S.A."/>
            <person name="Dufour S."/>
            <person name="Weltzien F.-A."/>
            <person name="Palstra A.P."/>
            <person name="Pelster B."/>
            <person name="Spaink H.P."/>
            <person name="Van Den Thillart G.E."/>
            <person name="Jansen H."/>
            <person name="Zahm M."/>
            <person name="Klopp C."/>
            <person name="Cedric C."/>
            <person name="Louis A."/>
            <person name="Berthelot C."/>
            <person name="Parey E."/>
            <person name="Roest Crollius H."/>
            <person name="Montfort J."/>
            <person name="Robinson-Rechavi M."/>
            <person name="Bucao C."/>
            <person name="Bouchez O."/>
            <person name="Gislard M."/>
            <person name="Lluch J."/>
            <person name="Milhes M."/>
            <person name="Lampietro C."/>
            <person name="Lopez Roques C."/>
            <person name="Donnadieu C."/>
            <person name="Braasch I."/>
            <person name="Desvignes T."/>
            <person name="Postlethwait J."/>
            <person name="Bobe J."/>
            <person name="Guiguen Y."/>
            <person name="Dirks R."/>
        </authorList>
    </citation>
    <scope>NUCLEOTIDE SEQUENCE</scope>
    <source>
        <strain evidence="1">Tag_6206</strain>
        <tissue evidence="1">Liver</tissue>
    </source>
</reference>
<dbReference type="EMBL" id="JAFIRN010000011">
    <property type="protein sequence ID" value="KAG5839743.1"/>
    <property type="molecule type" value="Genomic_DNA"/>
</dbReference>
<name>A0A9D3RR07_ANGAN</name>
<gene>
    <name evidence="1" type="ORF">ANANG_G00208190</name>
</gene>
<evidence type="ECO:0000313" key="2">
    <source>
        <dbReference type="Proteomes" id="UP001044222"/>
    </source>
</evidence>
<accession>A0A9D3RR07</accession>
<proteinExistence type="predicted"/>
<comment type="caution">
    <text evidence="1">The sequence shown here is derived from an EMBL/GenBank/DDBJ whole genome shotgun (WGS) entry which is preliminary data.</text>
</comment>
<sequence>MKSITTVIALTFTPYVRVLASSASINLYKCIGYVCLFFPVWTAFEERLSVVWAGSCVSYTVPLAQQRRSNCAAQLAGCRTGDAVNDGVSFRGDARQDGVTRQTRRYSWAIETGGRKWG</sequence>
<keyword evidence="2" id="KW-1185">Reference proteome</keyword>
<protein>
    <submittedName>
        <fullName evidence="1">Uncharacterized protein</fullName>
    </submittedName>
</protein>
<organism evidence="1 2">
    <name type="scientific">Anguilla anguilla</name>
    <name type="common">European freshwater eel</name>
    <name type="synonym">Muraena anguilla</name>
    <dbReference type="NCBI Taxonomy" id="7936"/>
    <lineage>
        <taxon>Eukaryota</taxon>
        <taxon>Metazoa</taxon>
        <taxon>Chordata</taxon>
        <taxon>Craniata</taxon>
        <taxon>Vertebrata</taxon>
        <taxon>Euteleostomi</taxon>
        <taxon>Actinopterygii</taxon>
        <taxon>Neopterygii</taxon>
        <taxon>Teleostei</taxon>
        <taxon>Anguilliformes</taxon>
        <taxon>Anguillidae</taxon>
        <taxon>Anguilla</taxon>
    </lineage>
</organism>